<evidence type="ECO:0000313" key="3">
    <source>
        <dbReference type="Proteomes" id="UP001190700"/>
    </source>
</evidence>
<feature type="compositionally biased region" description="Basic and acidic residues" evidence="1">
    <location>
        <begin position="1"/>
        <end position="10"/>
    </location>
</feature>
<gene>
    <name evidence="2" type="ORF">CYMTET_36439</name>
</gene>
<sequence>MVRLEERGATWREAGQRSAVRRRRGGRRRDGRRTYNPHALQREDGVNDDVRAEGLTLGGRRAQVRLLMRRVEFEPRRGMQAHASQALRHLLQHAAPAALPQVVALVPLGFSQVLLDPATPSATQGILLGALMLVGRAASLAGKACVPAAAVALAVQLLRDEDTATVLASARLLLLVLQQPQLLMGAPSPSPTQASPSPAQASPSPAQASPSPAQASPSPAQASWIIIKCLHPNWI</sequence>
<evidence type="ECO:0000313" key="2">
    <source>
        <dbReference type="EMBL" id="KAK3254345.1"/>
    </source>
</evidence>
<dbReference type="Proteomes" id="UP001190700">
    <property type="component" value="Unassembled WGS sequence"/>
</dbReference>
<comment type="caution">
    <text evidence="2">The sequence shown here is derived from an EMBL/GenBank/DDBJ whole genome shotgun (WGS) entry which is preliminary data.</text>
</comment>
<protein>
    <submittedName>
        <fullName evidence="2">Uncharacterized protein</fullName>
    </submittedName>
</protein>
<proteinExistence type="predicted"/>
<feature type="region of interest" description="Disordered" evidence="1">
    <location>
        <begin position="186"/>
        <end position="219"/>
    </location>
</feature>
<evidence type="ECO:0000256" key="1">
    <source>
        <dbReference type="SAM" id="MobiDB-lite"/>
    </source>
</evidence>
<accession>A0AAE0CHP5</accession>
<dbReference type="AlphaFoldDB" id="A0AAE0CHP5"/>
<dbReference type="EMBL" id="LGRX02023709">
    <property type="protein sequence ID" value="KAK3254345.1"/>
    <property type="molecule type" value="Genomic_DNA"/>
</dbReference>
<keyword evidence="3" id="KW-1185">Reference proteome</keyword>
<name>A0AAE0CHP5_9CHLO</name>
<reference evidence="2 3" key="1">
    <citation type="journal article" date="2015" name="Genome Biol. Evol.">
        <title>Comparative Genomics of a Bacterivorous Green Alga Reveals Evolutionary Causalities and Consequences of Phago-Mixotrophic Mode of Nutrition.</title>
        <authorList>
            <person name="Burns J.A."/>
            <person name="Paasch A."/>
            <person name="Narechania A."/>
            <person name="Kim E."/>
        </authorList>
    </citation>
    <scope>NUCLEOTIDE SEQUENCE [LARGE SCALE GENOMIC DNA]</scope>
    <source>
        <strain evidence="2 3">PLY_AMNH</strain>
    </source>
</reference>
<feature type="region of interest" description="Disordered" evidence="1">
    <location>
        <begin position="1"/>
        <end position="47"/>
    </location>
</feature>
<feature type="compositionally biased region" description="Basic residues" evidence="1">
    <location>
        <begin position="19"/>
        <end position="31"/>
    </location>
</feature>
<organism evidence="2 3">
    <name type="scientific">Cymbomonas tetramitiformis</name>
    <dbReference type="NCBI Taxonomy" id="36881"/>
    <lineage>
        <taxon>Eukaryota</taxon>
        <taxon>Viridiplantae</taxon>
        <taxon>Chlorophyta</taxon>
        <taxon>Pyramimonadophyceae</taxon>
        <taxon>Pyramimonadales</taxon>
        <taxon>Pyramimonadaceae</taxon>
        <taxon>Cymbomonas</taxon>
    </lineage>
</organism>